<keyword evidence="3" id="KW-1185">Reference proteome</keyword>
<dbReference type="Pfam" id="PF14027">
    <property type="entry name" value="Questin_oxidase"/>
    <property type="match status" value="1"/>
</dbReference>
<gene>
    <name evidence="2" type="ORF">AMSG_07865</name>
</gene>
<organism evidence="2 3">
    <name type="scientific">Thecamonas trahens ATCC 50062</name>
    <dbReference type="NCBI Taxonomy" id="461836"/>
    <lineage>
        <taxon>Eukaryota</taxon>
        <taxon>Apusozoa</taxon>
        <taxon>Apusomonadida</taxon>
        <taxon>Apusomonadidae</taxon>
        <taxon>Thecamonas</taxon>
    </lineage>
</organism>
<evidence type="ECO:0000313" key="3">
    <source>
        <dbReference type="Proteomes" id="UP000054408"/>
    </source>
</evidence>
<name>A0A0L0DHT7_THETB</name>
<dbReference type="RefSeq" id="XP_013755661.1">
    <property type="nucleotide sequence ID" value="XM_013900207.1"/>
</dbReference>
<evidence type="ECO:0000313" key="2">
    <source>
        <dbReference type="EMBL" id="KNC51790.1"/>
    </source>
</evidence>
<dbReference type="AlphaFoldDB" id="A0A0L0DHT7"/>
<proteinExistence type="predicted"/>
<dbReference type="OMA" id="YHATHHE"/>
<evidence type="ECO:0000256" key="1">
    <source>
        <dbReference type="ARBA" id="ARBA00023002"/>
    </source>
</evidence>
<dbReference type="Proteomes" id="UP000054408">
    <property type="component" value="Unassembled WGS sequence"/>
</dbReference>
<dbReference type="GO" id="GO:0016491">
    <property type="term" value="F:oxidoreductase activity"/>
    <property type="evidence" value="ECO:0007669"/>
    <property type="project" value="UniProtKB-KW"/>
</dbReference>
<dbReference type="PANTHER" id="PTHR35870">
    <property type="entry name" value="PROTEIN, PUTATIVE (AFU_ORTHOLOGUE AFUA_5G03330)-RELATED"/>
    <property type="match status" value="1"/>
</dbReference>
<dbReference type="OrthoDB" id="10004862at2759"/>
<dbReference type="PANTHER" id="PTHR35870:SF1">
    <property type="entry name" value="PROTEIN, PUTATIVE (AFU_ORTHOLOGUE AFUA_5G03330)-RELATED"/>
    <property type="match status" value="1"/>
</dbReference>
<accession>A0A0L0DHT7</accession>
<reference evidence="2 3" key="1">
    <citation type="submission" date="2010-05" db="EMBL/GenBank/DDBJ databases">
        <title>The Genome Sequence of Thecamonas trahens ATCC 50062.</title>
        <authorList>
            <consortium name="The Broad Institute Genome Sequencing Platform"/>
            <person name="Russ C."/>
            <person name="Cuomo C."/>
            <person name="Shea T."/>
            <person name="Young S.K."/>
            <person name="Zeng Q."/>
            <person name="Koehrsen M."/>
            <person name="Haas B."/>
            <person name="Borodovsky M."/>
            <person name="Guigo R."/>
            <person name="Alvarado L."/>
            <person name="Berlin A."/>
            <person name="Bochicchio J."/>
            <person name="Borenstein D."/>
            <person name="Chapman S."/>
            <person name="Chen Z."/>
            <person name="Freedman E."/>
            <person name="Gellesch M."/>
            <person name="Goldberg J."/>
            <person name="Griggs A."/>
            <person name="Gujja S."/>
            <person name="Heilman E."/>
            <person name="Heiman D."/>
            <person name="Hepburn T."/>
            <person name="Howarth C."/>
            <person name="Jen D."/>
            <person name="Larson L."/>
            <person name="Mehta T."/>
            <person name="Park D."/>
            <person name="Pearson M."/>
            <person name="Roberts A."/>
            <person name="Saif S."/>
            <person name="Shenoy N."/>
            <person name="Sisk P."/>
            <person name="Stolte C."/>
            <person name="Sykes S."/>
            <person name="Thomson T."/>
            <person name="Walk T."/>
            <person name="White J."/>
            <person name="Yandava C."/>
            <person name="Burger G."/>
            <person name="Gray M.W."/>
            <person name="Holland P.W.H."/>
            <person name="King N."/>
            <person name="Lang F.B.F."/>
            <person name="Roger A.J."/>
            <person name="Ruiz-Trillo I."/>
            <person name="Lander E."/>
            <person name="Nusbaum C."/>
        </authorList>
    </citation>
    <scope>NUCLEOTIDE SEQUENCE [LARGE SCALE GENOMIC DNA]</scope>
    <source>
        <strain evidence="2 3">ATCC 50062</strain>
    </source>
</reference>
<sequence length="421" mass="44161">MADKLGWVEDKLRQLREAYHIEFRGFLTNHASHGVAVLAAMFPDNPAAVDAYLATYVRRLESAGGPIEQGQVAHIGDELEKLWVPGSAGSLCGGLDNDAKIFAPGVPFNAASEAMTGVLARHGLADTVFTCLAAVVDGIHSAAFHPLIQLGLALDIDSRGMIAEALAYNLGAHDKLLPEGTTPELEKAPVASPEPLALAETVRQLASVLEAPGEDAGGFQDRVRALRLQPRDAAALAGIHKWFRDAAGAWGASLGGIAMLLVDTALVLYHATHHEFFVLHAVTSAHALRALVELAERDEAGPDRTELLVNAAAGWFTAAVAVVSVEAPRWNATRVAELSGASSSGDALGQLEELVGAMTAAGAAPDEHALKLVYVVWRARGAAADGCSLLSQGAREAVACDLAQATARSFRSTAGRRSTWC</sequence>
<dbReference type="InterPro" id="IPR025337">
    <property type="entry name" value="Questin_oxidase-like"/>
</dbReference>
<keyword evidence="1" id="KW-0560">Oxidoreductase</keyword>
<protein>
    <submittedName>
        <fullName evidence="2">Uncharacterized protein</fullName>
    </submittedName>
</protein>
<dbReference type="EMBL" id="GL349470">
    <property type="protein sequence ID" value="KNC51790.1"/>
    <property type="molecule type" value="Genomic_DNA"/>
</dbReference>
<dbReference type="GeneID" id="25566697"/>